<evidence type="ECO:0000256" key="4">
    <source>
        <dbReference type="ARBA" id="ARBA00023004"/>
    </source>
</evidence>
<proteinExistence type="predicted"/>
<name>A0ABY2TTP3_9SPIR</name>
<protein>
    <submittedName>
        <fullName evidence="7">Radical SAM protein</fullName>
    </submittedName>
</protein>
<dbReference type="InterPro" id="IPR050377">
    <property type="entry name" value="Radical_SAM_PqqE_MftC-like"/>
</dbReference>
<dbReference type="InterPro" id="IPR007197">
    <property type="entry name" value="rSAM"/>
</dbReference>
<dbReference type="InterPro" id="IPR013785">
    <property type="entry name" value="Aldolase_TIM"/>
</dbReference>
<keyword evidence="3" id="KW-0479">Metal-binding</keyword>
<dbReference type="SFLD" id="SFLDS00029">
    <property type="entry name" value="Radical_SAM"/>
    <property type="match status" value="1"/>
</dbReference>
<comment type="caution">
    <text evidence="7">The sequence shown here is derived from an EMBL/GenBank/DDBJ whole genome shotgun (WGS) entry which is preliminary data.</text>
</comment>
<dbReference type="InterPro" id="IPR058240">
    <property type="entry name" value="rSAM_sf"/>
</dbReference>
<evidence type="ECO:0000259" key="6">
    <source>
        <dbReference type="PROSITE" id="PS51918"/>
    </source>
</evidence>
<organism evidence="7 8">
    <name type="scientific">Brachyspira catarrhinii</name>
    <dbReference type="NCBI Taxonomy" id="2528966"/>
    <lineage>
        <taxon>Bacteria</taxon>
        <taxon>Pseudomonadati</taxon>
        <taxon>Spirochaetota</taxon>
        <taxon>Spirochaetia</taxon>
        <taxon>Brachyspirales</taxon>
        <taxon>Brachyspiraceae</taxon>
        <taxon>Brachyspira</taxon>
    </lineage>
</organism>
<dbReference type="PANTHER" id="PTHR11228:SF7">
    <property type="entry name" value="PQQA PEPTIDE CYCLASE"/>
    <property type="match status" value="1"/>
</dbReference>
<dbReference type="Proteomes" id="UP000310168">
    <property type="component" value="Unassembled WGS sequence"/>
</dbReference>
<dbReference type="Gene3D" id="3.20.20.70">
    <property type="entry name" value="Aldolase class I"/>
    <property type="match status" value="1"/>
</dbReference>
<evidence type="ECO:0000313" key="8">
    <source>
        <dbReference type="Proteomes" id="UP000310168"/>
    </source>
</evidence>
<accession>A0ABY2TTP3</accession>
<reference evidence="7 8" key="1">
    <citation type="journal article" date="2019" name="Anaerobe">
        <title>Brachyspira catarrhinii sp. nov., an anaerobic intestinal spirochaete isolated from vervet monkeys may have been misidentified as Brachyspira aalborgi in previous studies.</title>
        <authorList>
            <person name="Phillips N.D."/>
            <person name="La T."/>
            <person name="Hampson D.J."/>
        </authorList>
    </citation>
    <scope>NUCLEOTIDE SEQUENCE [LARGE SCALE GENOMIC DNA]</scope>
    <source>
        <strain evidence="7 8">Z12</strain>
    </source>
</reference>
<dbReference type="PANTHER" id="PTHR11228">
    <property type="entry name" value="RADICAL SAM DOMAIN PROTEIN"/>
    <property type="match status" value="1"/>
</dbReference>
<dbReference type="CDD" id="cd01335">
    <property type="entry name" value="Radical_SAM"/>
    <property type="match status" value="1"/>
</dbReference>
<dbReference type="SFLD" id="SFLDG01067">
    <property type="entry name" value="SPASM/twitch_domain_containing"/>
    <property type="match status" value="1"/>
</dbReference>
<evidence type="ECO:0000256" key="5">
    <source>
        <dbReference type="ARBA" id="ARBA00023014"/>
    </source>
</evidence>
<dbReference type="SMART" id="SM00729">
    <property type="entry name" value="Elp3"/>
    <property type="match status" value="1"/>
</dbReference>
<keyword evidence="5" id="KW-0411">Iron-sulfur</keyword>
<evidence type="ECO:0000256" key="1">
    <source>
        <dbReference type="ARBA" id="ARBA00001966"/>
    </source>
</evidence>
<dbReference type="InterPro" id="IPR006638">
    <property type="entry name" value="Elp3/MiaA/NifB-like_rSAM"/>
</dbReference>
<keyword evidence="8" id="KW-1185">Reference proteome</keyword>
<dbReference type="PROSITE" id="PS51918">
    <property type="entry name" value="RADICAL_SAM"/>
    <property type="match status" value="1"/>
</dbReference>
<evidence type="ECO:0000256" key="2">
    <source>
        <dbReference type="ARBA" id="ARBA00022691"/>
    </source>
</evidence>
<evidence type="ECO:0000313" key="7">
    <source>
        <dbReference type="EMBL" id="TKZ36139.1"/>
    </source>
</evidence>
<gene>
    <name evidence="7" type="ORF">EZH24_01540</name>
</gene>
<keyword evidence="4" id="KW-0408">Iron</keyword>
<feature type="non-terminal residue" evidence="7">
    <location>
        <position position="335"/>
    </location>
</feature>
<keyword evidence="2" id="KW-0949">S-adenosyl-L-methionine</keyword>
<evidence type="ECO:0000256" key="3">
    <source>
        <dbReference type="ARBA" id="ARBA00022723"/>
    </source>
</evidence>
<dbReference type="Pfam" id="PF04055">
    <property type="entry name" value="Radical_SAM"/>
    <property type="match status" value="1"/>
</dbReference>
<sequence length="335" mass="39212">MENFEMKDVISHGLLNIKSVLRVNWEITSHCNYKCSYCFGNAGMNNPQFNSFEELKKIANKIFDIKRDYYNILLIGGEPTVHPNFLDLLKYFNELDKKISLNIVSNGSKSIEYHKKLFESIKDKELLFNISVHLEQCRLEHIANIIILANEYNVYLILSFMLHPEKEDLLEQFLLEFIELRKSFYFDIMFMELRQAPLFDRNDERYTDRHYQWIDNAKARWKEAVENSKAKKINFLSGVPINGYNIIKDGKIINNLELDYAISIRNGLKSFSGFYCFGGSNFIYIHPDGTYSGSIQCPKFANMGSLLNDNLNFKFEICDQYQCGCNSNDVIPKFR</sequence>
<dbReference type="RefSeq" id="WP_137997378.1">
    <property type="nucleotide sequence ID" value="NZ_SJDU01000021.1"/>
</dbReference>
<dbReference type="EMBL" id="SJDU01000021">
    <property type="protein sequence ID" value="TKZ36139.1"/>
    <property type="molecule type" value="Genomic_DNA"/>
</dbReference>
<comment type="cofactor">
    <cofactor evidence="1">
        <name>[4Fe-4S] cluster</name>
        <dbReference type="ChEBI" id="CHEBI:49883"/>
    </cofactor>
</comment>
<feature type="domain" description="Radical SAM core" evidence="6">
    <location>
        <begin position="17"/>
        <end position="234"/>
    </location>
</feature>
<dbReference type="SUPFAM" id="SSF102114">
    <property type="entry name" value="Radical SAM enzymes"/>
    <property type="match status" value="1"/>
</dbReference>